<comment type="caution">
    <text evidence="1">The sequence shown here is derived from an EMBL/GenBank/DDBJ whole genome shotgun (WGS) entry which is preliminary data.</text>
</comment>
<evidence type="ECO:0000313" key="1">
    <source>
        <dbReference type="EMBL" id="ETO62250.1"/>
    </source>
</evidence>
<dbReference type="AlphaFoldDB" id="A0A080Z6I9"/>
<reference evidence="1 2" key="1">
    <citation type="submission" date="2013-11" db="EMBL/GenBank/DDBJ databases">
        <title>The Genome Sequence of Phytophthora parasitica P1976.</title>
        <authorList>
            <consortium name="The Broad Institute Genomics Platform"/>
            <person name="Russ C."/>
            <person name="Tyler B."/>
            <person name="Panabieres F."/>
            <person name="Shan W."/>
            <person name="Tripathy S."/>
            <person name="Grunwald N."/>
            <person name="Machado M."/>
            <person name="Johnson C.S."/>
            <person name="Walker B."/>
            <person name="Young S."/>
            <person name="Zeng Q."/>
            <person name="Gargeya S."/>
            <person name="Fitzgerald M."/>
            <person name="Haas B."/>
            <person name="Abouelleil A."/>
            <person name="Allen A.W."/>
            <person name="Alvarado L."/>
            <person name="Arachchi H.M."/>
            <person name="Berlin A.M."/>
            <person name="Chapman S.B."/>
            <person name="Gainer-Dewar J."/>
            <person name="Goldberg J."/>
            <person name="Griggs A."/>
            <person name="Gujja S."/>
            <person name="Hansen M."/>
            <person name="Howarth C."/>
            <person name="Imamovic A."/>
            <person name="Ireland A."/>
            <person name="Larimer J."/>
            <person name="McCowan C."/>
            <person name="Murphy C."/>
            <person name="Pearson M."/>
            <person name="Poon T.W."/>
            <person name="Priest M."/>
            <person name="Roberts A."/>
            <person name="Saif S."/>
            <person name="Shea T."/>
            <person name="Sisk P."/>
            <person name="Sykes S."/>
            <person name="Wortman J."/>
            <person name="Nusbaum C."/>
            <person name="Birren B."/>
        </authorList>
    </citation>
    <scope>NUCLEOTIDE SEQUENCE [LARGE SCALE GENOMIC DNA]</scope>
    <source>
        <strain evidence="1 2">P1976</strain>
    </source>
</reference>
<accession>A0A080Z6I9</accession>
<dbReference type="EMBL" id="ANJA01003628">
    <property type="protein sequence ID" value="ETO62250.1"/>
    <property type="molecule type" value="Genomic_DNA"/>
</dbReference>
<organism evidence="1 2">
    <name type="scientific">Phytophthora nicotianae P1976</name>
    <dbReference type="NCBI Taxonomy" id="1317066"/>
    <lineage>
        <taxon>Eukaryota</taxon>
        <taxon>Sar</taxon>
        <taxon>Stramenopiles</taxon>
        <taxon>Oomycota</taxon>
        <taxon>Peronosporomycetes</taxon>
        <taxon>Peronosporales</taxon>
        <taxon>Peronosporaceae</taxon>
        <taxon>Phytophthora</taxon>
    </lineage>
</organism>
<evidence type="ECO:0000313" key="2">
    <source>
        <dbReference type="Proteomes" id="UP000028582"/>
    </source>
</evidence>
<gene>
    <name evidence="1" type="ORF">F444_19818</name>
</gene>
<dbReference type="Proteomes" id="UP000028582">
    <property type="component" value="Unassembled WGS sequence"/>
</dbReference>
<sequence length="126" mass="13653">MSCTFLKCGVMSTFESSEAMRVRTNAAAHSALDLPTSVARNRNWRFKLDTSIVSMSIMSTLVKPESTTFFSSSHPSPPAPIIRTRHSSCRKLSVSCAASGSNSPSATVDVSAGKAVRWLNKRVRSQ</sequence>
<protein>
    <submittedName>
        <fullName evidence="1">Uncharacterized protein</fullName>
    </submittedName>
</protein>
<name>A0A080Z6I9_PHYNI</name>
<proteinExistence type="predicted"/>